<keyword evidence="1" id="KW-0472">Membrane</keyword>
<dbReference type="EMBL" id="HG793153">
    <property type="protein sequence ID" value="CRL27037.1"/>
    <property type="molecule type" value="Genomic_DNA"/>
</dbReference>
<evidence type="ECO:0000256" key="1">
    <source>
        <dbReference type="SAM" id="Phobius"/>
    </source>
</evidence>
<keyword evidence="1" id="KW-0812">Transmembrane</keyword>
<dbReference type="Proteomes" id="UP000053732">
    <property type="component" value="Unassembled WGS sequence"/>
</dbReference>
<evidence type="ECO:0000313" key="2">
    <source>
        <dbReference type="EMBL" id="CRL27037.1"/>
    </source>
</evidence>
<name>A0A0G4PKV5_PENC3</name>
<gene>
    <name evidence="2" type="ORF">PCAMFM013_S020g000196</name>
</gene>
<keyword evidence="1" id="KW-1133">Transmembrane helix</keyword>
<protein>
    <submittedName>
        <fullName evidence="2">Str. FM013</fullName>
    </submittedName>
</protein>
<reference evidence="2 3" key="1">
    <citation type="journal article" date="2014" name="Nat. Commun.">
        <title>Multiple recent horizontal transfers of a large genomic region in cheese making fungi.</title>
        <authorList>
            <person name="Cheeseman K."/>
            <person name="Ropars J."/>
            <person name="Renault P."/>
            <person name="Dupont J."/>
            <person name="Gouzy J."/>
            <person name="Branca A."/>
            <person name="Abraham A.L."/>
            <person name="Ceppi M."/>
            <person name="Conseiller E."/>
            <person name="Debuchy R."/>
            <person name="Malagnac F."/>
            <person name="Goarin A."/>
            <person name="Silar P."/>
            <person name="Lacoste S."/>
            <person name="Sallet E."/>
            <person name="Bensimon A."/>
            <person name="Giraud T."/>
            <person name="Brygoo Y."/>
        </authorList>
    </citation>
    <scope>NUCLEOTIDE SEQUENCE [LARGE SCALE GENOMIC DNA]</scope>
    <source>
        <strain evidence="3">FM 013</strain>
    </source>
</reference>
<keyword evidence="3" id="KW-1185">Reference proteome</keyword>
<proteinExistence type="predicted"/>
<sequence length="485" mass="54863">MPRYAPPSEASSYEIGYNTVGHNDYRDDDDCIFPAFPARSKTKWVRPTTTGLIWFAIVAFGSYLAIAVVVTVLFAVNTDNKGVHQGTAEYALYKNTMFKDCYANPAPDNANNCTIINSYLKKNMPDLASEGISYLYKLEYYDESLPDSQRISYSWCQIAGCFNDYKVVPSTPRSTAFWATTIGASTEVYMILLAALWQLLKLHKAKYTHETEACKMIEWDIWMIQFWEVVSVGWWWFDFGRHVTDRSTYPAPGMLSWIPLWKYGYLLNFHPYSCALRHSPRAALVGKWLMNTLAFVQWAISLHLWSSSADPQSTYSTYDCLASQISTAPGTSMCPVEQICARDILFRSYDFAFSDESMDVTDPEITMFVAFIILSVGVVGRFFLIGVGPVVLHLMEKGSIQELKAKAYEMDIGYAGSVGGASLVCIIVGGITTAGAILAFWHGRESAFVIDWTCKTVHVNLSNWRYYLDVEYELPLRAVKMWFNV</sequence>
<feature type="transmembrane region" description="Helical" evidence="1">
    <location>
        <begin position="176"/>
        <end position="200"/>
    </location>
</feature>
<accession>A0A0G4PKV5</accession>
<feature type="transmembrane region" description="Helical" evidence="1">
    <location>
        <begin position="51"/>
        <end position="76"/>
    </location>
</feature>
<feature type="transmembrane region" description="Helical" evidence="1">
    <location>
        <begin position="412"/>
        <end position="441"/>
    </location>
</feature>
<organism evidence="2 3">
    <name type="scientific">Penicillium camemberti (strain FM 013)</name>
    <dbReference type="NCBI Taxonomy" id="1429867"/>
    <lineage>
        <taxon>Eukaryota</taxon>
        <taxon>Fungi</taxon>
        <taxon>Dikarya</taxon>
        <taxon>Ascomycota</taxon>
        <taxon>Pezizomycotina</taxon>
        <taxon>Eurotiomycetes</taxon>
        <taxon>Eurotiomycetidae</taxon>
        <taxon>Eurotiales</taxon>
        <taxon>Aspergillaceae</taxon>
        <taxon>Penicillium</taxon>
    </lineage>
</organism>
<dbReference type="AlphaFoldDB" id="A0A0G4PKV5"/>
<feature type="transmembrane region" description="Helical" evidence="1">
    <location>
        <begin position="365"/>
        <end position="392"/>
    </location>
</feature>
<evidence type="ECO:0000313" key="3">
    <source>
        <dbReference type="Proteomes" id="UP000053732"/>
    </source>
</evidence>